<reference evidence="2" key="1">
    <citation type="submission" date="2022-03" db="EMBL/GenBank/DDBJ databases">
        <title>Sea Food Isolates.</title>
        <authorList>
            <person name="Li C."/>
        </authorList>
    </citation>
    <scope>NUCLEOTIDE SEQUENCE</scope>
    <source>
        <strain evidence="2">19NY04SH05-1</strain>
    </source>
</reference>
<dbReference type="AlphaFoldDB" id="A0AAU6T7L6"/>
<dbReference type="InterPro" id="IPR057271">
    <property type="entry name" value="YagK_YfjJ_C"/>
</dbReference>
<dbReference type="RefSeq" id="WP_323888044.1">
    <property type="nucleotide sequence ID" value="NZ_CP095328.1"/>
</dbReference>
<evidence type="ECO:0000259" key="1">
    <source>
        <dbReference type="Pfam" id="PF11726"/>
    </source>
</evidence>
<feature type="domain" description="YagK/YfjJ C-terminal" evidence="1">
    <location>
        <begin position="35"/>
        <end position="176"/>
    </location>
</feature>
<dbReference type="Pfam" id="PF11726">
    <property type="entry name" value="YagK_YfjJ_C"/>
    <property type="match status" value="1"/>
</dbReference>
<protein>
    <submittedName>
        <fullName evidence="2">Inovirus Gp2 family protein</fullName>
    </submittedName>
</protein>
<sequence length="190" mass="22225">MENTVEYKLNDMGEDGNLDTTVVDKMIRQIETLSNKYSKLLVVRVDLHVLDDVSLNDSKLIDKLLKNIRKTKYKDHLFGYFWVLEREKKKKGHYHMVFFFDGQQWQSQWAAQTIIKGCWQRVVSGGTIHRTEGDGTGMLLRSDQQKRADTIYALSYLCKKRGKKRLEKGQRLYGFSRLPKLPIKPRKIAA</sequence>
<name>A0AAU6T7L6_9GAMM</name>
<dbReference type="EMBL" id="CP095328">
    <property type="protein sequence ID" value="XAG41137.1"/>
    <property type="molecule type" value="Genomic_DNA"/>
</dbReference>
<proteinExistence type="predicted"/>
<accession>A0AAU6T7L6</accession>
<organism evidence="2">
    <name type="scientific">Aeromonas sp. 19NY04SH05-1</name>
    <dbReference type="NCBI Taxonomy" id="2920537"/>
    <lineage>
        <taxon>Bacteria</taxon>
        <taxon>Pseudomonadati</taxon>
        <taxon>Pseudomonadota</taxon>
        <taxon>Gammaproteobacteria</taxon>
        <taxon>Aeromonadales</taxon>
        <taxon>Aeromonadaceae</taxon>
        <taxon>Aeromonas</taxon>
    </lineage>
</organism>
<gene>
    <name evidence="2" type="ORF">MRK42_19540</name>
</gene>
<evidence type="ECO:0000313" key="2">
    <source>
        <dbReference type="EMBL" id="XAG41137.1"/>
    </source>
</evidence>